<sequence>MKIFNKDKAKKKQPAELRGTRNDNNTRPPLSPGHTNNNGSFPTNSHHYPEHYPPQQPTSTTTQQENLHDHSRTSSVDYTPSLSHSIFSETSGSARSIDSVRTSAAFSAADLPFLGGFHRGDKNEPHRPSDEEVERLFLQMMRKLDLGNLSEAMLAMPIENKWTLIKNNMLTEERTPYNTQGSNPLKNAGDPNTPEYYLKKIMDGTINYKHMNSLSVSLRTSPITWVKSFIEAKGLEVLANYLSSITKKHAKLKADLEMEYEIIKCLKSLLNNRWGAQEALTHSSCIHSITFSLVSPQLNTRKLVAEVLSFFCYCEIPTGHTLVLEGFDQHQRFLNEHGRFDAWMRVLENTIDGRGRYGSLVDASDEFKKGGIGIDNALMDYVLANMILVNSIIGVCDDVEIRVHLRNQLHACGLTRIIEKMKEFNNDLINRQISKFERESELDYEEVLDFYNHRILQDMTDPRDVIECILASVQGTRAYDFFLSALQHMLLIRDDGEARTKYFQLIDSLVTQVVLDRHGLDQDWSQSVGLTVSQVLAKMTDQDKLNEALEEAEKANAALQKALREKEELLKQEVTTESDGELKNKIDSLEELLRISRHTIKTLQQRNVDLEANYREKLADLEVQIRELEAIIKELQGQGTDSVAGDRAELIKKLERMKRIRETERILEGGDRKVWTPPSLGDFKMPDANEYIESLNRQNVSSQTDSQTVPGLEQGPYQPDSDKATFPGGFRIPEQPSQLNTDVLNEFKQHFESTSASEDSNEQSQHPPTSVSQTSPIPDRTSKILHKPSLPTESDSTKTNLPTTQEENLSPQSSDIPPTSSDIPPTSSDIPPTSSDIPPTSSNIPPTSSNIPPTSSNIPPPPPPPPVTQSSSIPAPPPPPPVTQSSNIPPPPPPPPPPTSQVGGVPPPPPPPAVKTGGPPPPPPPPPPPGNAGGIPPPPPPPGKAGGPPPPPPPPGGLPRIAGGPPPPPGKAGGPPAPPPGGFRKQANTNNRKEVPYMTMKKLKQLQWDKINYLSINKTLWGQGNLDDEELIKLLGGESDVFSNIEELFAAYEAKERKRIEKKEEISVLDPKRAYNINLALGRQKHLTFEEIHRKIVEFDEYFCNENLLNQLMLYIPTAEERGKLSVYKDGPEDMLENLARADRFFVEVMKIHRYEQRLKFMYFYVTFDEKFNDLEHSIVSVSKASIALKESKNFKELLNLILLIGNYMNGSGHKGGAYGFKIQSINKLVDTKASKSSSITLLHFLADTVENKVPDLLSFVDDLVECGSACRVSQQEMTNEYRQMGAKLNDLAIELQKNFGDDIELEEQDRFPKIMKDFVVKSKEKFENLQMEYTEMEVAYKDVVAYFGEDPKNTKPDEFFGIFKTFITSFERAKADNKAIKERELAAKKRKEEMEQRKKQASNKPSSGVQMSGKDEKHLMDNLLETLRDGRDLETRSKRRGGRSGKEGGDLRVSRSMSIAIRAEDILKRLKEDAGNSPLPPLPEMPKEIIAE</sequence>
<dbReference type="SUPFAM" id="SSF48371">
    <property type="entry name" value="ARM repeat"/>
    <property type="match status" value="1"/>
</dbReference>
<evidence type="ECO:0000259" key="5">
    <source>
        <dbReference type="PROSITE" id="PS51444"/>
    </source>
</evidence>
<dbReference type="GO" id="GO:0043332">
    <property type="term" value="C:mating projection tip"/>
    <property type="evidence" value="ECO:0007669"/>
    <property type="project" value="TreeGrafter"/>
</dbReference>
<dbReference type="OrthoDB" id="1104827at2759"/>
<feature type="domain" description="GBD/FH3" evidence="4">
    <location>
        <begin position="125"/>
        <end position="521"/>
    </location>
</feature>
<evidence type="ECO:0000256" key="1">
    <source>
        <dbReference type="ARBA" id="ARBA00037935"/>
    </source>
</evidence>
<dbReference type="InterPro" id="IPR016024">
    <property type="entry name" value="ARM-type_fold"/>
</dbReference>
<dbReference type="Gene3D" id="1.20.58.2220">
    <property type="entry name" value="Formin, FH2 domain"/>
    <property type="match status" value="1"/>
</dbReference>
<protein>
    <submittedName>
        <fullName evidence="6">FH2-domain-containing protein</fullName>
    </submittedName>
</protein>
<gene>
    <name evidence="6" type="ORF">F8M41_003628</name>
</gene>
<dbReference type="InterPro" id="IPR015425">
    <property type="entry name" value="FH2_Formin"/>
</dbReference>
<dbReference type="GO" id="GO:0005938">
    <property type="term" value="C:cell cortex"/>
    <property type="evidence" value="ECO:0007669"/>
    <property type="project" value="UniProtKB-ARBA"/>
</dbReference>
<dbReference type="InterPro" id="IPR014768">
    <property type="entry name" value="GBD/FH3_dom"/>
</dbReference>
<dbReference type="GO" id="GO:1903475">
    <property type="term" value="P:mitotic actomyosin contractile ring assembly"/>
    <property type="evidence" value="ECO:0007669"/>
    <property type="project" value="TreeGrafter"/>
</dbReference>
<keyword evidence="7" id="KW-1185">Reference proteome</keyword>
<dbReference type="Gene3D" id="1.10.238.150">
    <property type="entry name" value="Formin, FH3 diaphanous domain"/>
    <property type="match status" value="1"/>
</dbReference>
<dbReference type="GO" id="GO:0015629">
    <property type="term" value="C:actin cytoskeleton"/>
    <property type="evidence" value="ECO:0007669"/>
    <property type="project" value="UniProtKB-ARBA"/>
</dbReference>
<dbReference type="InterPro" id="IPR042201">
    <property type="entry name" value="FH2_Formin_sf"/>
</dbReference>
<dbReference type="GO" id="GO:0003779">
    <property type="term" value="F:actin binding"/>
    <property type="evidence" value="ECO:0007669"/>
    <property type="project" value="InterPro"/>
</dbReference>
<dbReference type="PROSITE" id="PS51232">
    <property type="entry name" value="GBD_FH3"/>
    <property type="match status" value="1"/>
</dbReference>
<dbReference type="PANTHER" id="PTHR47102">
    <property type="entry name" value="PROTEIN BNI1"/>
    <property type="match status" value="1"/>
</dbReference>
<feature type="coiled-coil region" evidence="2">
    <location>
        <begin position="538"/>
        <end position="638"/>
    </location>
</feature>
<dbReference type="SMART" id="SM00498">
    <property type="entry name" value="FH2"/>
    <property type="match status" value="1"/>
</dbReference>
<dbReference type="Gene3D" id="6.10.30.50">
    <property type="match status" value="1"/>
</dbReference>
<dbReference type="GO" id="GO:0032153">
    <property type="term" value="C:cell division site"/>
    <property type="evidence" value="ECO:0007669"/>
    <property type="project" value="UniProtKB-ARBA"/>
</dbReference>
<accession>A0A8H4A7L0</accession>
<feature type="region of interest" description="Disordered" evidence="3">
    <location>
        <begin position="1389"/>
        <end position="1456"/>
    </location>
</feature>
<dbReference type="GO" id="GO:0051016">
    <property type="term" value="P:barbed-end actin filament capping"/>
    <property type="evidence" value="ECO:0007669"/>
    <property type="project" value="TreeGrafter"/>
</dbReference>
<dbReference type="SMART" id="SM01140">
    <property type="entry name" value="Drf_GBD"/>
    <property type="match status" value="1"/>
</dbReference>
<feature type="region of interest" description="Disordered" evidence="3">
    <location>
        <begin position="696"/>
        <end position="736"/>
    </location>
</feature>
<feature type="compositionally biased region" description="Pro residues" evidence="3">
    <location>
        <begin position="874"/>
        <end position="957"/>
    </location>
</feature>
<feature type="region of interest" description="Disordered" evidence="3">
    <location>
        <begin position="1"/>
        <end position="80"/>
    </location>
</feature>
<feature type="region of interest" description="Disordered" evidence="3">
    <location>
        <begin position="751"/>
        <end position="995"/>
    </location>
</feature>
<dbReference type="Gene3D" id="1.25.10.10">
    <property type="entry name" value="Leucine-rich Repeat Variant"/>
    <property type="match status" value="1"/>
</dbReference>
<dbReference type="InterPro" id="IPR051661">
    <property type="entry name" value="Actin_filament_regulator"/>
</dbReference>
<dbReference type="GO" id="GO:0031267">
    <property type="term" value="F:small GTPase binding"/>
    <property type="evidence" value="ECO:0007669"/>
    <property type="project" value="InterPro"/>
</dbReference>
<evidence type="ECO:0000259" key="4">
    <source>
        <dbReference type="PROSITE" id="PS51232"/>
    </source>
</evidence>
<dbReference type="GO" id="GO:0051017">
    <property type="term" value="P:actin filament bundle assembly"/>
    <property type="evidence" value="ECO:0007669"/>
    <property type="project" value="TreeGrafter"/>
</dbReference>
<evidence type="ECO:0000256" key="2">
    <source>
        <dbReference type="SAM" id="Coils"/>
    </source>
</evidence>
<feature type="compositionally biased region" description="Basic and acidic residues" evidence="3">
    <location>
        <begin position="1"/>
        <end position="21"/>
    </location>
</feature>
<feature type="region of interest" description="Disordered" evidence="3">
    <location>
        <begin position="1472"/>
        <end position="1493"/>
    </location>
</feature>
<dbReference type="Pfam" id="PF02181">
    <property type="entry name" value="FH2"/>
    <property type="match status" value="1"/>
</dbReference>
<feature type="compositionally biased region" description="Polar residues" evidence="3">
    <location>
        <begin position="22"/>
        <end position="45"/>
    </location>
</feature>
<comment type="caution">
    <text evidence="6">The sequence shown here is derived from an EMBL/GenBank/DDBJ whole genome shotgun (WGS) entry which is preliminary data.</text>
</comment>
<feature type="compositionally biased region" description="Polar residues" evidence="3">
    <location>
        <begin position="752"/>
        <end position="776"/>
    </location>
</feature>
<dbReference type="Proteomes" id="UP000439903">
    <property type="component" value="Unassembled WGS sequence"/>
</dbReference>
<dbReference type="InterPro" id="IPR011989">
    <property type="entry name" value="ARM-like"/>
</dbReference>
<feature type="compositionally biased region" description="Pro residues" evidence="3">
    <location>
        <begin position="858"/>
        <end position="867"/>
    </location>
</feature>
<dbReference type="InterPro" id="IPR010473">
    <property type="entry name" value="GTPase-bd"/>
</dbReference>
<dbReference type="SUPFAM" id="SSF101447">
    <property type="entry name" value="Formin homology 2 domain (FH2 domain)"/>
    <property type="match status" value="1"/>
</dbReference>
<feature type="compositionally biased region" description="Low complexity" evidence="3">
    <location>
        <begin position="810"/>
        <end position="857"/>
    </location>
</feature>
<dbReference type="PRINTS" id="PR01217">
    <property type="entry name" value="PRICHEXTENSN"/>
</dbReference>
<feature type="compositionally biased region" description="Basic and acidic residues" evidence="3">
    <location>
        <begin position="1414"/>
        <end position="1437"/>
    </location>
</feature>
<dbReference type="Gene3D" id="1.20.58.630">
    <property type="match status" value="1"/>
</dbReference>
<dbReference type="EMBL" id="WTPW01001320">
    <property type="protein sequence ID" value="KAF0442641.1"/>
    <property type="molecule type" value="Genomic_DNA"/>
</dbReference>
<dbReference type="InterPro" id="IPR010472">
    <property type="entry name" value="FH3_dom"/>
</dbReference>
<dbReference type="SMART" id="SM01139">
    <property type="entry name" value="Drf_FH3"/>
    <property type="match status" value="1"/>
</dbReference>
<evidence type="ECO:0000313" key="7">
    <source>
        <dbReference type="Proteomes" id="UP000439903"/>
    </source>
</evidence>
<keyword evidence="2" id="KW-0175">Coiled coil</keyword>
<evidence type="ECO:0000313" key="6">
    <source>
        <dbReference type="EMBL" id="KAF0442641.1"/>
    </source>
</evidence>
<comment type="similarity">
    <text evidence="1">Belongs to the formin homology family. BNI1 subfamily.</text>
</comment>
<organism evidence="6 7">
    <name type="scientific">Gigaspora margarita</name>
    <dbReference type="NCBI Taxonomy" id="4874"/>
    <lineage>
        <taxon>Eukaryota</taxon>
        <taxon>Fungi</taxon>
        <taxon>Fungi incertae sedis</taxon>
        <taxon>Mucoromycota</taxon>
        <taxon>Glomeromycotina</taxon>
        <taxon>Glomeromycetes</taxon>
        <taxon>Diversisporales</taxon>
        <taxon>Gigasporaceae</taxon>
        <taxon>Gigaspora</taxon>
    </lineage>
</organism>
<feature type="compositionally biased region" description="Pro residues" evidence="3">
    <location>
        <begin position="964"/>
        <end position="981"/>
    </location>
</feature>
<dbReference type="PANTHER" id="PTHR47102:SF2">
    <property type="entry name" value="PROTEIN BNI1"/>
    <property type="match status" value="1"/>
</dbReference>
<dbReference type="Pfam" id="PF06367">
    <property type="entry name" value="Drf_FH3"/>
    <property type="match status" value="1"/>
</dbReference>
<feature type="compositionally biased region" description="Basic and acidic residues" evidence="3">
    <location>
        <begin position="1389"/>
        <end position="1399"/>
    </location>
</feature>
<name>A0A8H4A7L0_GIGMA</name>
<feature type="compositionally biased region" description="Polar residues" evidence="3">
    <location>
        <begin position="791"/>
        <end position="809"/>
    </location>
</feature>
<feature type="domain" description="FH2" evidence="5">
    <location>
        <begin position="993"/>
        <end position="1397"/>
    </location>
</feature>
<dbReference type="PROSITE" id="PS51444">
    <property type="entry name" value="FH2"/>
    <property type="match status" value="1"/>
</dbReference>
<feature type="compositionally biased region" description="Polar residues" evidence="3">
    <location>
        <begin position="696"/>
        <end position="709"/>
    </location>
</feature>
<reference evidence="6 7" key="1">
    <citation type="journal article" date="2019" name="Environ. Microbiol.">
        <title>At the nexus of three kingdoms: the genome of the mycorrhizal fungus Gigaspora margarita provides insights into plant, endobacterial and fungal interactions.</title>
        <authorList>
            <person name="Venice F."/>
            <person name="Ghignone S."/>
            <person name="Salvioli di Fossalunga A."/>
            <person name="Amselem J."/>
            <person name="Novero M."/>
            <person name="Xianan X."/>
            <person name="Sedzielewska Toro K."/>
            <person name="Morin E."/>
            <person name="Lipzen A."/>
            <person name="Grigoriev I.V."/>
            <person name="Henrissat B."/>
            <person name="Martin F.M."/>
            <person name="Bonfante P."/>
        </authorList>
    </citation>
    <scope>NUCLEOTIDE SEQUENCE [LARGE SCALE GENOMIC DNA]</scope>
    <source>
        <strain evidence="6 7">BEG34</strain>
    </source>
</reference>
<dbReference type="Pfam" id="PF06371">
    <property type="entry name" value="Drf_GBD"/>
    <property type="match status" value="1"/>
</dbReference>
<evidence type="ECO:0000256" key="3">
    <source>
        <dbReference type="SAM" id="MobiDB-lite"/>
    </source>
</evidence>
<proteinExistence type="inferred from homology"/>
<feature type="compositionally biased region" description="Basic and acidic residues" evidence="3">
    <location>
        <begin position="1445"/>
        <end position="1454"/>
    </location>
</feature>